<dbReference type="SUPFAM" id="SSF55729">
    <property type="entry name" value="Acyl-CoA N-acyltransferases (Nat)"/>
    <property type="match status" value="1"/>
</dbReference>
<evidence type="ECO:0000313" key="3">
    <source>
        <dbReference type="Proteomes" id="UP000481872"/>
    </source>
</evidence>
<name>A0A6M0H0R5_9CLOT</name>
<dbReference type="PANTHER" id="PTHR43792">
    <property type="entry name" value="GNAT FAMILY, PUTATIVE (AFU_ORTHOLOGUE AFUA_3G00765)-RELATED-RELATED"/>
    <property type="match status" value="1"/>
</dbReference>
<dbReference type="InterPro" id="IPR016181">
    <property type="entry name" value="Acyl_CoA_acyltransferase"/>
</dbReference>
<gene>
    <name evidence="2" type="ORF">G3M99_04295</name>
</gene>
<organism evidence="2 3">
    <name type="scientific">Clostridium senegalense</name>
    <dbReference type="NCBI Taxonomy" id="1465809"/>
    <lineage>
        <taxon>Bacteria</taxon>
        <taxon>Bacillati</taxon>
        <taxon>Bacillota</taxon>
        <taxon>Clostridia</taxon>
        <taxon>Eubacteriales</taxon>
        <taxon>Clostridiaceae</taxon>
        <taxon>Clostridium</taxon>
    </lineage>
</organism>
<dbReference type="AlphaFoldDB" id="A0A6M0H0R5"/>
<keyword evidence="2" id="KW-0808">Transferase</keyword>
<dbReference type="EMBL" id="JAAGPU010000005">
    <property type="protein sequence ID" value="NEU04087.1"/>
    <property type="molecule type" value="Genomic_DNA"/>
</dbReference>
<keyword evidence="3" id="KW-1185">Reference proteome</keyword>
<dbReference type="InterPro" id="IPR051531">
    <property type="entry name" value="N-acetyltransferase"/>
</dbReference>
<comment type="caution">
    <text evidence="2">The sequence shown here is derived from an EMBL/GenBank/DDBJ whole genome shotgun (WGS) entry which is preliminary data.</text>
</comment>
<dbReference type="Proteomes" id="UP000481872">
    <property type="component" value="Unassembled WGS sequence"/>
</dbReference>
<feature type="domain" description="N-acetyltransferase" evidence="1">
    <location>
        <begin position="1"/>
        <end position="148"/>
    </location>
</feature>
<evidence type="ECO:0000313" key="2">
    <source>
        <dbReference type="EMBL" id="NEU04087.1"/>
    </source>
</evidence>
<sequence length="148" mass="17302">MLLRKVHLSDCETLFRWINDMEVRKNARYTDVVSIEDFTDRFNKELENENVYSFIVEKDSVSIGQIKLSKDEERIVFNYSVDKNYRGQGLGTEIVKQGEKFAKSNINNINKLVAYVRGSNKGSCKIFENLNYTIAFSNDDYVIYEKNI</sequence>
<dbReference type="PROSITE" id="PS51186">
    <property type="entry name" value="GNAT"/>
    <property type="match status" value="1"/>
</dbReference>
<dbReference type="RefSeq" id="WP_199869312.1">
    <property type="nucleotide sequence ID" value="NZ_JAAGPU010000005.1"/>
</dbReference>
<reference evidence="2 3" key="1">
    <citation type="submission" date="2020-02" db="EMBL/GenBank/DDBJ databases">
        <title>Genome assembly of a novel Clostridium senegalense strain.</title>
        <authorList>
            <person name="Gupta T.B."/>
            <person name="Jauregui R."/>
            <person name="Maclean P."/>
            <person name="Nawarathana A."/>
            <person name="Brightwell G."/>
        </authorList>
    </citation>
    <scope>NUCLEOTIDE SEQUENCE [LARGE SCALE GENOMIC DNA]</scope>
    <source>
        <strain evidence="2 3">AGRFS4</strain>
    </source>
</reference>
<dbReference type="Pfam" id="PF13302">
    <property type="entry name" value="Acetyltransf_3"/>
    <property type="match status" value="1"/>
</dbReference>
<dbReference type="GO" id="GO:0016747">
    <property type="term" value="F:acyltransferase activity, transferring groups other than amino-acyl groups"/>
    <property type="evidence" value="ECO:0007669"/>
    <property type="project" value="InterPro"/>
</dbReference>
<dbReference type="Gene3D" id="3.40.630.30">
    <property type="match status" value="1"/>
</dbReference>
<proteinExistence type="predicted"/>
<protein>
    <submittedName>
        <fullName evidence="2">GNAT family N-acetyltransferase</fullName>
    </submittedName>
</protein>
<dbReference type="InterPro" id="IPR000182">
    <property type="entry name" value="GNAT_dom"/>
</dbReference>
<evidence type="ECO:0000259" key="1">
    <source>
        <dbReference type="PROSITE" id="PS51186"/>
    </source>
</evidence>
<accession>A0A6M0H0R5</accession>
<dbReference type="PANTHER" id="PTHR43792:SF1">
    <property type="entry name" value="N-ACETYLTRANSFERASE DOMAIN-CONTAINING PROTEIN"/>
    <property type="match status" value="1"/>
</dbReference>
<dbReference type="CDD" id="cd04301">
    <property type="entry name" value="NAT_SF"/>
    <property type="match status" value="1"/>
</dbReference>